<dbReference type="PANTHER" id="PTHR13112:SF0">
    <property type="entry name" value="FI21285P1"/>
    <property type="match status" value="1"/>
</dbReference>
<evidence type="ECO:0000256" key="1">
    <source>
        <dbReference type="ARBA" id="ARBA00004123"/>
    </source>
</evidence>
<dbReference type="EMBL" id="CAID01000015">
    <property type="protein sequence ID" value="CAL57546.1"/>
    <property type="molecule type" value="Genomic_DNA"/>
</dbReference>
<evidence type="ECO:0000256" key="3">
    <source>
        <dbReference type="SAM" id="MobiDB-lite"/>
    </source>
</evidence>
<feature type="compositionally biased region" description="Basic residues" evidence="3">
    <location>
        <begin position="274"/>
        <end position="283"/>
    </location>
</feature>
<comment type="subcellular location">
    <subcellularLocation>
        <location evidence="1">Nucleus</location>
    </subcellularLocation>
</comment>
<keyword evidence="6" id="KW-1185">Reference proteome</keyword>
<evidence type="ECO:0000313" key="6">
    <source>
        <dbReference type="Proteomes" id="UP000009170"/>
    </source>
</evidence>
<feature type="compositionally biased region" description="Basic and acidic residues" evidence="3">
    <location>
        <begin position="303"/>
        <end position="319"/>
    </location>
</feature>
<proteinExistence type="predicted"/>
<dbReference type="InterPro" id="IPR012677">
    <property type="entry name" value="Nucleotide-bd_a/b_plait_sf"/>
</dbReference>
<feature type="compositionally biased region" description="Basic residues" evidence="3">
    <location>
        <begin position="10"/>
        <end position="22"/>
    </location>
</feature>
<comment type="caution">
    <text evidence="5">The sequence shown here is derived from an EMBL/GenBank/DDBJ whole genome shotgun (WGS) entry which is preliminary data.</text>
</comment>
<evidence type="ECO:0000259" key="4">
    <source>
        <dbReference type="Pfam" id="PF03467"/>
    </source>
</evidence>
<dbReference type="STRING" id="70448.Q00V81"/>
<dbReference type="InParanoid" id="Q00V81"/>
<sequence>MDARDAARAGRGRGRGRGRRARSATPRASALDDAIAAGWTKIVIRPLPSRLAREAFERTLARDGFDPPSAFFDWVGYRTVGRGGVDGRGTARRMRARSIAYVACKTTEIAKRVRDRYHGATFRVRARDSEGRVIEGEDGVEETRATVERAPSQWTPRTFGERYASTSGETNAVNALEGTIESDAEYLKFVSELESERTRTRTTGAVAPKQESARRKSTALLEYIWKKRAAEERASKRAANGGKGASKTKKTKQRGDADAGENKSDKQLLDAAPKRRNKQKSKKSSQANGTAAAPVAPGGKKTARTDDKRIPVPKASLER</sequence>
<evidence type="ECO:0000313" key="5">
    <source>
        <dbReference type="EMBL" id="CAL57546.1"/>
    </source>
</evidence>
<dbReference type="Gene3D" id="3.30.70.330">
    <property type="match status" value="1"/>
</dbReference>
<accession>Q00V81</accession>
<evidence type="ECO:0000256" key="2">
    <source>
        <dbReference type="ARBA" id="ARBA00023242"/>
    </source>
</evidence>
<dbReference type="InterPro" id="IPR005120">
    <property type="entry name" value="UPF3_dom"/>
</dbReference>
<dbReference type="KEGG" id="ota:OT_ostta15g01265"/>
<dbReference type="Proteomes" id="UP000009170">
    <property type="component" value="Unassembled WGS sequence"/>
</dbReference>
<feature type="region of interest" description="Disordered" evidence="3">
    <location>
        <begin position="1"/>
        <end position="27"/>
    </location>
</feature>
<dbReference type="AlphaFoldDB" id="Q00V81"/>
<dbReference type="OMA" id="TIPRDDA"/>
<reference evidence="6" key="1">
    <citation type="journal article" date="2006" name="Proc. Natl. Acad. Sci. U.S.A.">
        <title>Genome analysis of the smallest free-living eukaryote Ostreococcus tauri unveils many unique features.</title>
        <authorList>
            <person name="Derelle E."/>
            <person name="Ferraz C."/>
            <person name="Rombauts S."/>
            <person name="Rouze P."/>
            <person name="Worden A.Z."/>
            <person name="Robbens S."/>
            <person name="Partensky F."/>
            <person name="Degroeve S."/>
            <person name="Echeynie S."/>
            <person name="Cooke R."/>
            <person name="Saeys Y."/>
            <person name="Wuyts J."/>
            <person name="Jabbari K."/>
            <person name="Bowler C."/>
            <person name="Panaud O."/>
            <person name="Piegu B."/>
            <person name="Ball S.G."/>
            <person name="Ral J.-P."/>
            <person name="Bouget F.-Y."/>
            <person name="Piganeau G."/>
            <person name="De Baets B."/>
            <person name="Picard A."/>
            <person name="Delseny M."/>
            <person name="Demaille J."/>
            <person name="Van de Peer Y."/>
            <person name="Moreau H."/>
        </authorList>
    </citation>
    <scope>NUCLEOTIDE SEQUENCE [LARGE SCALE GENOMIC DNA]</scope>
    <source>
        <strain evidence="6">OTTH 0595 / CCAP 157/2 / RCC745</strain>
    </source>
</reference>
<dbReference type="PANTHER" id="PTHR13112">
    <property type="entry name" value="UPF3 REGULATOR OF NONSENSE TRANSCRIPTS-LIKE PROTEIN"/>
    <property type="match status" value="1"/>
</dbReference>
<dbReference type="GO" id="GO:0003729">
    <property type="term" value="F:mRNA binding"/>
    <property type="evidence" value="ECO:0007669"/>
    <property type="project" value="TreeGrafter"/>
</dbReference>
<dbReference type="GO" id="GO:0005737">
    <property type="term" value="C:cytoplasm"/>
    <property type="evidence" value="ECO:0007669"/>
    <property type="project" value="TreeGrafter"/>
</dbReference>
<feature type="compositionally biased region" description="Basic and acidic residues" evidence="3">
    <location>
        <begin position="253"/>
        <end position="268"/>
    </location>
</feature>
<gene>
    <name evidence="5" type="ORF">OT_ostta15g01265</name>
</gene>
<dbReference type="GeneID" id="9830851"/>
<dbReference type="InterPro" id="IPR039722">
    <property type="entry name" value="Upf3"/>
</dbReference>
<dbReference type="RefSeq" id="XP_003083271.1">
    <property type="nucleotide sequence ID" value="XM_003083223.1"/>
</dbReference>
<feature type="region of interest" description="Disordered" evidence="3">
    <location>
        <begin position="194"/>
        <end position="215"/>
    </location>
</feature>
<keyword evidence="2" id="KW-0539">Nucleus</keyword>
<dbReference type="GO" id="GO:0045727">
    <property type="term" value="P:positive regulation of translation"/>
    <property type="evidence" value="ECO:0007669"/>
    <property type="project" value="TreeGrafter"/>
</dbReference>
<dbReference type="Pfam" id="PF03467">
    <property type="entry name" value="Smg4_UPF3"/>
    <property type="match status" value="1"/>
</dbReference>
<dbReference type="GO" id="GO:0005730">
    <property type="term" value="C:nucleolus"/>
    <property type="evidence" value="ECO:0007669"/>
    <property type="project" value="TreeGrafter"/>
</dbReference>
<reference evidence="5 6" key="2">
    <citation type="journal article" date="2014" name="BMC Genomics">
        <title>An improved genome of the model marine alga Ostreococcus tauri unfolds by assessing Illumina de novo assemblies.</title>
        <authorList>
            <person name="Blanc-Mathieu R."/>
            <person name="Verhelst B."/>
            <person name="Derelle E."/>
            <person name="Rombauts S."/>
            <person name="Bouget F.Y."/>
            <person name="Carre I."/>
            <person name="Chateau A."/>
            <person name="Eyre-Walker A."/>
            <person name="Grimsley N."/>
            <person name="Moreau H."/>
            <person name="Piegu B."/>
            <person name="Rivals E."/>
            <person name="Schackwitz W."/>
            <person name="Van de Peer Y."/>
            <person name="Piganeau G."/>
        </authorList>
    </citation>
    <scope>NUCLEOTIDE SEQUENCE [LARGE SCALE GENOMIC DNA]</scope>
    <source>
        <strain evidence="6">OTTH 0595 / CCAP 157/2 / RCC745</strain>
    </source>
</reference>
<feature type="region of interest" description="Disordered" evidence="3">
    <location>
        <begin position="231"/>
        <end position="319"/>
    </location>
</feature>
<feature type="domain" description="UPF3" evidence="4">
    <location>
        <begin position="40"/>
        <end position="228"/>
    </location>
</feature>
<organism evidence="5 6">
    <name type="scientific">Ostreococcus tauri</name>
    <name type="common">Marine green alga</name>
    <dbReference type="NCBI Taxonomy" id="70448"/>
    <lineage>
        <taxon>Eukaryota</taxon>
        <taxon>Viridiplantae</taxon>
        <taxon>Chlorophyta</taxon>
        <taxon>Mamiellophyceae</taxon>
        <taxon>Mamiellales</taxon>
        <taxon>Bathycoccaceae</taxon>
        <taxon>Ostreococcus</taxon>
    </lineage>
</organism>
<name>Q00V81_OSTTA</name>
<dbReference type="OrthoDB" id="10645475at2759"/>
<dbReference type="GO" id="GO:0000184">
    <property type="term" value="P:nuclear-transcribed mRNA catabolic process, nonsense-mediated decay"/>
    <property type="evidence" value="ECO:0007669"/>
    <property type="project" value="InterPro"/>
</dbReference>
<protein>
    <submittedName>
        <fullName evidence="5">Regulator of nonsense-mediated decay, UPF3</fullName>
    </submittedName>
</protein>